<dbReference type="Pfam" id="PF01299">
    <property type="entry name" value="Lamp2-like_luminal"/>
    <property type="match status" value="1"/>
</dbReference>
<evidence type="ECO:0000256" key="9">
    <source>
        <dbReference type="SAM" id="SignalP"/>
    </source>
</evidence>
<feature type="transmembrane region" description="Helical" evidence="8">
    <location>
        <begin position="269"/>
        <end position="289"/>
    </location>
</feature>
<comment type="caution">
    <text evidence="11">The sequence shown here is derived from an EMBL/GenBank/DDBJ whole genome shotgun (WGS) entry which is preliminary data.</text>
</comment>
<keyword evidence="4" id="KW-0967">Endosome</keyword>
<organism evidence="11 12">
    <name type="scientific">Polyplax serrata</name>
    <name type="common">Common mouse louse</name>
    <dbReference type="NCBI Taxonomy" id="468196"/>
    <lineage>
        <taxon>Eukaryota</taxon>
        <taxon>Metazoa</taxon>
        <taxon>Ecdysozoa</taxon>
        <taxon>Arthropoda</taxon>
        <taxon>Hexapoda</taxon>
        <taxon>Insecta</taxon>
        <taxon>Pterygota</taxon>
        <taxon>Neoptera</taxon>
        <taxon>Paraneoptera</taxon>
        <taxon>Psocodea</taxon>
        <taxon>Troctomorpha</taxon>
        <taxon>Phthiraptera</taxon>
        <taxon>Anoplura</taxon>
        <taxon>Polyplacidae</taxon>
        <taxon>Polyplax</taxon>
    </lineage>
</organism>
<dbReference type="Proteomes" id="UP001359485">
    <property type="component" value="Unassembled WGS sequence"/>
</dbReference>
<dbReference type="PANTHER" id="PTHR11506:SF40">
    <property type="entry name" value="LYSOSOME-ASSOCIATED MEMBRANE GLYCOPROTEIN 5"/>
    <property type="match status" value="1"/>
</dbReference>
<keyword evidence="2 8" id="KW-0812">Transmembrane</keyword>
<comment type="subcellular location">
    <subcellularLocation>
        <location evidence="1">Endosome membrane</location>
        <topology evidence="1">Single-pass type I membrane protein</topology>
    </subcellularLocation>
</comment>
<feature type="domain" description="Lysosome-associated membrane glycoprotein 2-like luminal" evidence="10">
    <location>
        <begin position="85"/>
        <end position="243"/>
    </location>
</feature>
<name>A0ABR1AIM4_POLSC</name>
<evidence type="ECO:0000256" key="8">
    <source>
        <dbReference type="SAM" id="Phobius"/>
    </source>
</evidence>
<keyword evidence="5 8" id="KW-1133">Transmembrane helix</keyword>
<evidence type="ECO:0000259" key="10">
    <source>
        <dbReference type="Pfam" id="PF01299"/>
    </source>
</evidence>
<evidence type="ECO:0000256" key="6">
    <source>
        <dbReference type="ARBA" id="ARBA00023136"/>
    </source>
</evidence>
<feature type="chain" id="PRO_5045908388" description="Lysosome-associated membrane glycoprotein 2-like luminal domain-containing protein" evidence="9">
    <location>
        <begin position="24"/>
        <end position="303"/>
    </location>
</feature>
<evidence type="ECO:0000256" key="7">
    <source>
        <dbReference type="ARBA" id="ARBA00023180"/>
    </source>
</evidence>
<protein>
    <recommendedName>
        <fullName evidence="10">Lysosome-associated membrane glycoprotein 2-like luminal domain-containing protein</fullName>
    </recommendedName>
</protein>
<dbReference type="PANTHER" id="PTHR11506">
    <property type="entry name" value="LYSOSOME-ASSOCIATED MEMBRANE GLYCOPROTEIN"/>
    <property type="match status" value="1"/>
</dbReference>
<accession>A0ABR1AIM4</accession>
<evidence type="ECO:0000313" key="11">
    <source>
        <dbReference type="EMBL" id="KAK6619299.1"/>
    </source>
</evidence>
<evidence type="ECO:0000256" key="2">
    <source>
        <dbReference type="ARBA" id="ARBA00022692"/>
    </source>
</evidence>
<keyword evidence="12" id="KW-1185">Reference proteome</keyword>
<evidence type="ECO:0000256" key="4">
    <source>
        <dbReference type="ARBA" id="ARBA00022753"/>
    </source>
</evidence>
<evidence type="ECO:0000256" key="5">
    <source>
        <dbReference type="ARBA" id="ARBA00022989"/>
    </source>
</evidence>
<evidence type="ECO:0000313" key="12">
    <source>
        <dbReference type="Proteomes" id="UP001359485"/>
    </source>
</evidence>
<dbReference type="EMBL" id="JAWJWF010000049">
    <property type="protein sequence ID" value="KAK6619299.1"/>
    <property type="molecule type" value="Genomic_DNA"/>
</dbReference>
<keyword evidence="7" id="KW-0325">Glycoprotein</keyword>
<keyword evidence="3 9" id="KW-0732">Signal</keyword>
<reference evidence="11 12" key="1">
    <citation type="submission" date="2023-09" db="EMBL/GenBank/DDBJ databases">
        <title>Genomes of two closely related lineages of the louse Polyplax serrata with different host specificities.</title>
        <authorList>
            <person name="Martinu J."/>
            <person name="Tarabai H."/>
            <person name="Stefka J."/>
            <person name="Hypsa V."/>
        </authorList>
    </citation>
    <scope>NUCLEOTIDE SEQUENCE [LARGE SCALE GENOMIC DNA]</scope>
    <source>
        <strain evidence="11">98ZLc_SE</strain>
    </source>
</reference>
<gene>
    <name evidence="11" type="ORF">RUM44_003681</name>
</gene>
<proteinExistence type="predicted"/>
<sequence>MHSTILTNILLFYIIGLLGKSHAVSINRTGLNEFNAKLPPGLTIENLQLGSMNDRKTKTTRAPPVLAVSSARPPPAPESESSAIVYRLNGNNGAACILISTDGLIDFDYDTTLGEKREKPIYLPEVFETRGNCERPDDAYINVIWEGYKWSVYFSKTPGGEHWYVSKMELTLDANAVTKIFEHIKKAPREYKFTTPTDHMQMLFPTPVGKSYRCEQDIVIEMKDENLVAKLNLRQLKMQPFIFKKDEFGPEFVCSPGGAKSYRDETAPIAVGSTLAIVTLLTVTGYGVYRYMKVKKVQYDAME</sequence>
<feature type="signal peptide" evidence="9">
    <location>
        <begin position="1"/>
        <end position="23"/>
    </location>
</feature>
<dbReference type="Gene3D" id="2.40.160.110">
    <property type="match status" value="1"/>
</dbReference>
<dbReference type="InterPro" id="IPR048528">
    <property type="entry name" value="Lamp2-like_luminal"/>
</dbReference>
<evidence type="ECO:0000256" key="3">
    <source>
        <dbReference type="ARBA" id="ARBA00022729"/>
    </source>
</evidence>
<keyword evidence="6 8" id="KW-0472">Membrane</keyword>
<evidence type="ECO:0000256" key="1">
    <source>
        <dbReference type="ARBA" id="ARBA00004530"/>
    </source>
</evidence>
<dbReference type="InterPro" id="IPR002000">
    <property type="entry name" value="Lysosome-assoc_membr_glycop"/>
</dbReference>